<feature type="compositionally biased region" description="Basic and acidic residues" evidence="2">
    <location>
        <begin position="1"/>
        <end position="20"/>
    </location>
</feature>
<dbReference type="EMBL" id="JACHJT010000001">
    <property type="protein sequence ID" value="MBB4934408.1"/>
    <property type="molecule type" value="Genomic_DNA"/>
</dbReference>
<gene>
    <name evidence="4" type="ORF">F4561_005228</name>
</gene>
<dbReference type="SUPFAM" id="SSF52540">
    <property type="entry name" value="P-loop containing nucleoside triphosphate hydrolases"/>
    <property type="match status" value="1"/>
</dbReference>
<evidence type="ECO:0000313" key="5">
    <source>
        <dbReference type="Proteomes" id="UP000523007"/>
    </source>
</evidence>
<dbReference type="InterPro" id="IPR027417">
    <property type="entry name" value="P-loop_NTPase"/>
</dbReference>
<keyword evidence="5" id="KW-1185">Reference proteome</keyword>
<dbReference type="GO" id="GO:0016887">
    <property type="term" value="F:ATP hydrolysis activity"/>
    <property type="evidence" value="ECO:0007669"/>
    <property type="project" value="InterPro"/>
</dbReference>
<dbReference type="Gene3D" id="3.40.50.300">
    <property type="entry name" value="P-loop containing nucleotide triphosphate hydrolases"/>
    <property type="match status" value="1"/>
</dbReference>
<reference evidence="4 5" key="1">
    <citation type="submission" date="2020-08" db="EMBL/GenBank/DDBJ databases">
        <title>Sequencing the genomes of 1000 actinobacteria strains.</title>
        <authorList>
            <person name="Klenk H.-P."/>
        </authorList>
    </citation>
    <scope>NUCLEOTIDE SEQUENCE [LARGE SCALE GENOMIC DNA]</scope>
    <source>
        <strain evidence="4 5">DSM 102030</strain>
    </source>
</reference>
<dbReference type="RefSeq" id="WP_184582446.1">
    <property type="nucleotide sequence ID" value="NZ_JACHJT010000001.1"/>
</dbReference>
<dbReference type="PANTHER" id="PTHR30486">
    <property type="entry name" value="TWITCHING MOTILITY PROTEIN PILT"/>
    <property type="match status" value="1"/>
</dbReference>
<evidence type="ECO:0000313" key="4">
    <source>
        <dbReference type="EMBL" id="MBB4934408.1"/>
    </source>
</evidence>
<feature type="region of interest" description="Disordered" evidence="2">
    <location>
        <begin position="1"/>
        <end position="22"/>
    </location>
</feature>
<feature type="domain" description="Bacterial type II secretion system protein E" evidence="3">
    <location>
        <begin position="161"/>
        <end position="385"/>
    </location>
</feature>
<dbReference type="AlphaFoldDB" id="A0A7W7W574"/>
<comment type="caution">
    <text evidence="4">The sequence shown here is derived from an EMBL/GenBank/DDBJ whole genome shotgun (WGS) entry which is preliminary data.</text>
</comment>
<evidence type="ECO:0000259" key="3">
    <source>
        <dbReference type="Pfam" id="PF00437"/>
    </source>
</evidence>
<accession>A0A7W7W574</accession>
<dbReference type="Proteomes" id="UP000523007">
    <property type="component" value="Unassembled WGS sequence"/>
</dbReference>
<dbReference type="Gene3D" id="3.30.450.380">
    <property type="match status" value="1"/>
</dbReference>
<name>A0A7W7W574_9ACTN</name>
<evidence type="ECO:0000256" key="1">
    <source>
        <dbReference type="ARBA" id="ARBA00006611"/>
    </source>
</evidence>
<dbReference type="CDD" id="cd01130">
    <property type="entry name" value="VirB11-like_ATPase"/>
    <property type="match status" value="1"/>
</dbReference>
<dbReference type="Pfam" id="PF00437">
    <property type="entry name" value="T2SSE"/>
    <property type="match status" value="1"/>
</dbReference>
<organism evidence="4 5">
    <name type="scientific">Lipingzhangella halophila</name>
    <dbReference type="NCBI Taxonomy" id="1783352"/>
    <lineage>
        <taxon>Bacteria</taxon>
        <taxon>Bacillati</taxon>
        <taxon>Actinomycetota</taxon>
        <taxon>Actinomycetes</taxon>
        <taxon>Streptosporangiales</taxon>
        <taxon>Nocardiopsidaceae</taxon>
        <taxon>Lipingzhangella</taxon>
    </lineage>
</organism>
<dbReference type="InterPro" id="IPR050921">
    <property type="entry name" value="T4SS_GSP_E_ATPase"/>
</dbReference>
<evidence type="ECO:0000256" key="2">
    <source>
        <dbReference type="SAM" id="MobiDB-lite"/>
    </source>
</evidence>
<dbReference type="InterPro" id="IPR001482">
    <property type="entry name" value="T2SS/T4SS_dom"/>
</dbReference>
<sequence length="449" mass="48439">MSETTHRRAEAEDTDLDHATVEQVTAEVTRRLVAAATDDEAAGRAPLSGGAFRNRAAEVLSAVLEENARTTIARGQMPLGRDHEERLRRTVLARVSGLGPLEELLAEPGVQDINIIGGQVFMRFTDGRREQRPPIAANDSELIALVRRLAAESAGGERRWDASAPLLNVQLPAGQRLAAVMDVSHAPAVAIRCHDSRRMSLRHLHERGMVDDLARQLLAAATQARLNMIISGATGAGKTTLLRAIASYIPAHERLVTIEDTFELGLHHDDEAHPECVALQARPPNLEGVGEISMADHMRHALRMSPDRVIVGETRGPETLAVLTAMSMGTDGSLATIHASSAQDVMTKIAAYTAQSPERLGREATSLLVAAAQPLIVHIYSRPNGVRMVTSVREVVGAEGGQVASNEIYRRDPATGQRRLAAPPSERVAQALQEAGLDPRVLSEHGWAR</sequence>
<dbReference type="PANTHER" id="PTHR30486:SF6">
    <property type="entry name" value="TYPE IV PILUS RETRACTATION ATPASE PILT"/>
    <property type="match status" value="1"/>
</dbReference>
<protein>
    <submittedName>
        <fullName evidence="4">Flp pilus assembly CpaF family ATPase</fullName>
    </submittedName>
</protein>
<comment type="similarity">
    <text evidence="1">Belongs to the GSP E family.</text>
</comment>
<proteinExistence type="inferred from homology"/>